<evidence type="ECO:0008006" key="3">
    <source>
        <dbReference type="Google" id="ProtNLM"/>
    </source>
</evidence>
<proteinExistence type="predicted"/>
<gene>
    <name evidence="1" type="ORF">IEQ31_03110</name>
</gene>
<evidence type="ECO:0000313" key="1">
    <source>
        <dbReference type="EMBL" id="MBD3142177.1"/>
    </source>
</evidence>
<accession>A0ABR8KTU1</accession>
<reference evidence="1 2" key="1">
    <citation type="submission" date="2020-09" db="EMBL/GenBank/DDBJ databases">
        <title>Actinomycete isolated from the Camponotus japonicus Mayr.</title>
        <authorList>
            <person name="Gong X."/>
        </authorList>
    </citation>
    <scope>NUCLEOTIDE SEQUENCE [LARGE SCALE GENOMIC DNA]</scope>
    <source>
        <strain evidence="1 2">2C-HV3</strain>
    </source>
</reference>
<comment type="caution">
    <text evidence="1">The sequence shown here is derived from an EMBL/GenBank/DDBJ whole genome shotgun (WGS) entry which is preliminary data.</text>
</comment>
<sequence>MRREKLASAVETVAAFEWRAELVKRYSTVQGFIEPLLSTIRFRAVEAGTAVLAMVRTAAAMAKSRRRYAPDDIAAHDELIPGSWRGLVYRNPDVPEG</sequence>
<name>A0ABR8KTU1_9ACTN</name>
<evidence type="ECO:0000313" key="2">
    <source>
        <dbReference type="Proteomes" id="UP000653231"/>
    </source>
</evidence>
<dbReference type="Proteomes" id="UP000653231">
    <property type="component" value="Unassembled WGS sequence"/>
</dbReference>
<protein>
    <recommendedName>
        <fullName evidence="3">Transposase</fullName>
    </recommendedName>
</protein>
<keyword evidence="2" id="KW-1185">Reference proteome</keyword>
<dbReference type="RefSeq" id="WP_191050020.1">
    <property type="nucleotide sequence ID" value="NZ_JACXRZ010000003.1"/>
</dbReference>
<organism evidence="1 2">
    <name type="scientific">Microbispora bryophytorum subsp. camponoti</name>
    <dbReference type="NCBI Taxonomy" id="1677852"/>
    <lineage>
        <taxon>Bacteria</taxon>
        <taxon>Bacillati</taxon>
        <taxon>Actinomycetota</taxon>
        <taxon>Actinomycetes</taxon>
        <taxon>Streptosporangiales</taxon>
        <taxon>Streptosporangiaceae</taxon>
        <taxon>Microbispora</taxon>
    </lineage>
</organism>
<dbReference type="EMBL" id="JACXRZ010000003">
    <property type="protein sequence ID" value="MBD3142177.1"/>
    <property type="molecule type" value="Genomic_DNA"/>
</dbReference>